<evidence type="ECO:0000313" key="2">
    <source>
        <dbReference type="Proteomes" id="UP001055115"/>
    </source>
</evidence>
<sequence>MGQIVDKILEKAQGIFFWVTLVVNSVRKHLEDGLDLDDVAEQIDFLPPEMNDLFAYILDSLETWAKRKAYRTLSMMLEATTWDLKVPILGYIFLDDYEKNPLGIMVYLFNGQRQD</sequence>
<dbReference type="PANTHER" id="PTHR10039">
    <property type="entry name" value="AMELOGENIN"/>
    <property type="match status" value="1"/>
</dbReference>
<keyword evidence="2" id="KW-1185">Reference proteome</keyword>
<name>A0AA37L5W5_9PEZI</name>
<comment type="caution">
    <text evidence="1">The sequence shown here is derived from an EMBL/GenBank/DDBJ whole genome shotgun (WGS) entry which is preliminary data.</text>
</comment>
<organism evidence="1 2">
    <name type="scientific">Colletotrichum spaethianum</name>
    <dbReference type="NCBI Taxonomy" id="700344"/>
    <lineage>
        <taxon>Eukaryota</taxon>
        <taxon>Fungi</taxon>
        <taxon>Dikarya</taxon>
        <taxon>Ascomycota</taxon>
        <taxon>Pezizomycotina</taxon>
        <taxon>Sordariomycetes</taxon>
        <taxon>Hypocreomycetidae</taxon>
        <taxon>Glomerellales</taxon>
        <taxon>Glomerellaceae</taxon>
        <taxon>Colletotrichum</taxon>
        <taxon>Colletotrichum spaethianum species complex</taxon>
    </lineage>
</organism>
<dbReference type="GeneID" id="73323594"/>
<dbReference type="RefSeq" id="XP_049124961.1">
    <property type="nucleotide sequence ID" value="XM_049269004.1"/>
</dbReference>
<gene>
    <name evidence="1" type="ORF">ColSpa_02792</name>
</gene>
<reference evidence="1 2" key="1">
    <citation type="submission" date="2022-03" db="EMBL/GenBank/DDBJ databases">
        <title>Genome data of Colletotrichum spp.</title>
        <authorList>
            <person name="Utami Y.D."/>
            <person name="Hiruma K."/>
        </authorList>
    </citation>
    <scope>NUCLEOTIDE SEQUENCE [LARGE SCALE GENOMIC DNA]</scope>
    <source>
        <strain evidence="1 2">MAFF 239500</strain>
    </source>
</reference>
<protein>
    <submittedName>
        <fullName evidence="1">Uncharacterized protein</fullName>
    </submittedName>
</protein>
<proteinExistence type="predicted"/>
<dbReference type="AlphaFoldDB" id="A0AA37L5W5"/>
<dbReference type="Proteomes" id="UP001055115">
    <property type="component" value="Unassembled WGS sequence"/>
</dbReference>
<accession>A0AA37L5W5</accession>
<dbReference type="EMBL" id="BQXU01000005">
    <property type="protein sequence ID" value="GKT42611.1"/>
    <property type="molecule type" value="Genomic_DNA"/>
</dbReference>
<evidence type="ECO:0000313" key="1">
    <source>
        <dbReference type="EMBL" id="GKT42611.1"/>
    </source>
</evidence>
<dbReference type="PANTHER" id="PTHR10039:SF5">
    <property type="entry name" value="NACHT DOMAIN-CONTAINING PROTEIN"/>
    <property type="match status" value="1"/>
</dbReference>